<feature type="domain" description="Rhodanese" evidence="1">
    <location>
        <begin position="19"/>
        <end position="109"/>
    </location>
</feature>
<dbReference type="RefSeq" id="WP_006348196.1">
    <property type="nucleotide sequence ID" value="NZ_CP029159.1"/>
</dbReference>
<dbReference type="SMART" id="SM00450">
    <property type="entry name" value="RHOD"/>
    <property type="match status" value="1"/>
</dbReference>
<accession>I2N1K7</accession>
<evidence type="ECO:0000313" key="3">
    <source>
        <dbReference type="Proteomes" id="UP000005940"/>
    </source>
</evidence>
<protein>
    <submittedName>
        <fullName evidence="2">DUF2892 domain-containing protein</fullName>
    </submittedName>
</protein>
<reference evidence="2 3" key="1">
    <citation type="journal article" date="2012" name="J. Bacteriol.">
        <title>Draft genome of Streptomyces tsukubaensis NRRL 18488, the producer of the clinically important immunosuppressant tacrolimus (FK506).</title>
        <authorList>
            <person name="Barreiro C."/>
            <person name="Prieto C."/>
            <person name="Sola-Landa A."/>
            <person name="Solera E."/>
            <person name="Martinez-Castro M."/>
            <person name="Perez-Redondo R."/>
            <person name="Garcia-Estrada C."/>
            <person name="Aparicio J.F."/>
            <person name="Fernandez-Martinez L.T."/>
            <person name="Santos-Aberturas J."/>
            <person name="Salehi-Najafabadi Z."/>
            <person name="Rodriguez-Garcia A."/>
            <person name="Tauch A."/>
            <person name="Martin J.F."/>
        </authorList>
    </citation>
    <scope>NUCLEOTIDE SEQUENCE [LARGE SCALE GENOMIC DNA]</scope>
    <source>
        <strain evidence="3">DSM 42081 / NBRC 108919 / NRRL 18488 / 9993</strain>
    </source>
</reference>
<dbReference type="InterPro" id="IPR021309">
    <property type="entry name" value="YgaP-like_TM"/>
</dbReference>
<keyword evidence="3" id="KW-1185">Reference proteome</keyword>
<organism evidence="2 3">
    <name type="scientific">Streptomyces tsukubensis (strain DSM 42081 / NBRC 108919 / NRRL 18488 / 9993)</name>
    <dbReference type="NCBI Taxonomy" id="1114943"/>
    <lineage>
        <taxon>Bacteria</taxon>
        <taxon>Bacillati</taxon>
        <taxon>Actinomycetota</taxon>
        <taxon>Actinomycetes</taxon>
        <taxon>Kitasatosporales</taxon>
        <taxon>Streptomycetaceae</taxon>
        <taxon>Streptomyces</taxon>
    </lineage>
</organism>
<sequence>MHRNSPTHDLHDADQVRARIGSLTVIDVRTPGEYASGHVPGAVNIPLDQVRRAVPEIAGAAGRGEVLIVCASGARSGSACELLAGRGVRAASLSGGTQAWAGRGYPLERPGGDGTAPGACAVPRGTWAMERQVRFTAGILVLLGTVLGAALHPAWLLLSGGIAGGLVFSALTNTCGMAAVLAKLPHNRPARADLDAALERLRSGGDR</sequence>
<dbReference type="Pfam" id="PF11127">
    <property type="entry name" value="YgaP-like_TM"/>
    <property type="match status" value="1"/>
</dbReference>
<dbReference type="Pfam" id="PF00581">
    <property type="entry name" value="Rhodanese"/>
    <property type="match status" value="1"/>
</dbReference>
<proteinExistence type="predicted"/>
<dbReference type="Gene3D" id="3.40.250.10">
    <property type="entry name" value="Rhodanese-like domain"/>
    <property type="match status" value="1"/>
</dbReference>
<dbReference type="EMBL" id="CP029159">
    <property type="protein sequence ID" value="QKM68858.1"/>
    <property type="molecule type" value="Genomic_DNA"/>
</dbReference>
<gene>
    <name evidence="2" type="ORF">STSU_018435</name>
</gene>
<dbReference type="GO" id="GO:0004792">
    <property type="term" value="F:thiosulfate-cyanide sulfurtransferase activity"/>
    <property type="evidence" value="ECO:0007669"/>
    <property type="project" value="InterPro"/>
</dbReference>
<dbReference type="InterPro" id="IPR050229">
    <property type="entry name" value="GlpE_sulfurtransferase"/>
</dbReference>
<dbReference type="InterPro" id="IPR036873">
    <property type="entry name" value="Rhodanese-like_dom_sf"/>
</dbReference>
<dbReference type="Proteomes" id="UP000005940">
    <property type="component" value="Chromosome"/>
</dbReference>
<evidence type="ECO:0000313" key="2">
    <source>
        <dbReference type="EMBL" id="QKM68858.1"/>
    </source>
</evidence>
<dbReference type="PROSITE" id="PS50206">
    <property type="entry name" value="RHODANESE_3"/>
    <property type="match status" value="1"/>
</dbReference>
<dbReference type="PANTHER" id="PTHR43031:SF1">
    <property type="entry name" value="PYRIDINE NUCLEOTIDE-DISULPHIDE OXIDOREDUCTASE"/>
    <property type="match status" value="1"/>
</dbReference>
<dbReference type="Gene3D" id="6.10.140.1340">
    <property type="match status" value="1"/>
</dbReference>
<dbReference type="InterPro" id="IPR001763">
    <property type="entry name" value="Rhodanese-like_dom"/>
</dbReference>
<name>I2N1K7_STRT9</name>
<dbReference type="PROSITE" id="PS00380">
    <property type="entry name" value="RHODANESE_1"/>
    <property type="match status" value="1"/>
</dbReference>
<dbReference type="PANTHER" id="PTHR43031">
    <property type="entry name" value="FAD-DEPENDENT OXIDOREDUCTASE"/>
    <property type="match status" value="1"/>
</dbReference>
<dbReference type="SUPFAM" id="SSF52821">
    <property type="entry name" value="Rhodanese/Cell cycle control phosphatase"/>
    <property type="match status" value="1"/>
</dbReference>
<dbReference type="CDD" id="cd00158">
    <property type="entry name" value="RHOD"/>
    <property type="match status" value="1"/>
</dbReference>
<evidence type="ECO:0000259" key="1">
    <source>
        <dbReference type="PROSITE" id="PS50206"/>
    </source>
</evidence>
<dbReference type="InterPro" id="IPR001307">
    <property type="entry name" value="Thiosulphate_STrfase_CS"/>
</dbReference>
<dbReference type="AlphaFoldDB" id="I2N1K7"/>